<dbReference type="Proteomes" id="UP000273643">
    <property type="component" value="Unassembled WGS sequence"/>
</dbReference>
<dbReference type="NCBIfam" id="TIGR02464">
    <property type="entry name" value="ribofla_fusion"/>
    <property type="match status" value="1"/>
</dbReference>
<dbReference type="InterPro" id="IPR012816">
    <property type="entry name" value="NADAR"/>
</dbReference>
<protein>
    <recommendedName>
        <fullName evidence="3">NADAR domain-containing protein</fullName>
    </recommendedName>
</protein>
<dbReference type="EMBL" id="RJUK01000001">
    <property type="protein sequence ID" value="ROQ21762.1"/>
    <property type="molecule type" value="Genomic_DNA"/>
</dbReference>
<name>A0A3N1NSD6_9GAMM</name>
<evidence type="ECO:0000313" key="4">
    <source>
        <dbReference type="EMBL" id="ROQ21762.1"/>
    </source>
</evidence>
<dbReference type="CDD" id="cd15457">
    <property type="entry name" value="NADAR"/>
    <property type="match status" value="1"/>
</dbReference>
<dbReference type="SUPFAM" id="SSF143990">
    <property type="entry name" value="YbiA-like"/>
    <property type="match status" value="1"/>
</dbReference>
<dbReference type="RefSeq" id="WP_123638697.1">
    <property type="nucleotide sequence ID" value="NZ_RJUK01000001.1"/>
</dbReference>
<evidence type="ECO:0000256" key="1">
    <source>
        <dbReference type="ARBA" id="ARBA00000022"/>
    </source>
</evidence>
<dbReference type="OrthoDB" id="9793111at2"/>
<dbReference type="Pfam" id="PF08719">
    <property type="entry name" value="NADAR"/>
    <property type="match status" value="1"/>
</dbReference>
<proteinExistence type="predicted"/>
<accession>A0A3N1NSD6</accession>
<evidence type="ECO:0000256" key="2">
    <source>
        <dbReference type="ARBA" id="ARBA00000751"/>
    </source>
</evidence>
<comment type="catalytic activity">
    <reaction evidence="1">
        <text>5-amino-6-(5-phospho-D-ribosylamino)uracil + H2O = 5,6-diaminouracil + D-ribose 5-phosphate</text>
        <dbReference type="Rhea" id="RHEA:55020"/>
        <dbReference type="ChEBI" id="CHEBI:15377"/>
        <dbReference type="ChEBI" id="CHEBI:46252"/>
        <dbReference type="ChEBI" id="CHEBI:58453"/>
        <dbReference type="ChEBI" id="CHEBI:78346"/>
    </reaction>
</comment>
<comment type="caution">
    <text evidence="4">The sequence shown here is derived from an EMBL/GenBank/DDBJ whole genome shotgun (WGS) entry which is preliminary data.</text>
</comment>
<organism evidence="4 5">
    <name type="scientific">Marinimicrobium koreense</name>
    <dbReference type="NCBI Taxonomy" id="306545"/>
    <lineage>
        <taxon>Bacteria</taxon>
        <taxon>Pseudomonadati</taxon>
        <taxon>Pseudomonadota</taxon>
        <taxon>Gammaproteobacteria</taxon>
        <taxon>Cellvibrionales</taxon>
        <taxon>Cellvibrionaceae</taxon>
        <taxon>Marinimicrobium</taxon>
    </lineage>
</organism>
<feature type="domain" description="NADAR" evidence="3">
    <location>
        <begin position="29"/>
        <end position="151"/>
    </location>
</feature>
<comment type="catalytic activity">
    <reaction evidence="2">
        <text>2,5-diamino-6-hydroxy-4-(5-phosphoribosylamino)-pyrimidine + H2O = 2,5,6-triamino-4-hydroxypyrimidine + D-ribose 5-phosphate</text>
        <dbReference type="Rhea" id="RHEA:23436"/>
        <dbReference type="ChEBI" id="CHEBI:15377"/>
        <dbReference type="ChEBI" id="CHEBI:58614"/>
        <dbReference type="ChEBI" id="CHEBI:78346"/>
        <dbReference type="ChEBI" id="CHEBI:137796"/>
    </reaction>
</comment>
<gene>
    <name evidence="4" type="ORF">EDC38_2389</name>
</gene>
<sequence length="154" mass="18104">MTLFQSSELERAVHVSRLQPEDPLGCTIQRPFELDGFEWPTAEHYYQAMKYPGRKRFDDIRQAHTPEQARRIGRGWLKRPRPDWDKVRTVAMTRAIYTQCQMYPEFSEALLATGDKKIVDVSQYDYFWGLGRDLRGENQYGKVLMAVREKISSP</sequence>
<dbReference type="InterPro" id="IPR037238">
    <property type="entry name" value="YbiA-like_sf"/>
</dbReference>
<keyword evidence="5" id="KW-1185">Reference proteome</keyword>
<evidence type="ECO:0000259" key="3">
    <source>
        <dbReference type="Pfam" id="PF08719"/>
    </source>
</evidence>
<evidence type="ECO:0000313" key="5">
    <source>
        <dbReference type="Proteomes" id="UP000273643"/>
    </source>
</evidence>
<dbReference type="Gene3D" id="1.10.357.40">
    <property type="entry name" value="YbiA-like"/>
    <property type="match status" value="1"/>
</dbReference>
<dbReference type="AlphaFoldDB" id="A0A3N1NSD6"/>
<reference evidence="4 5" key="1">
    <citation type="submission" date="2018-11" db="EMBL/GenBank/DDBJ databases">
        <title>Genomic Encyclopedia of Type Strains, Phase IV (KMG-IV): sequencing the most valuable type-strain genomes for metagenomic binning, comparative biology and taxonomic classification.</title>
        <authorList>
            <person name="Goeker M."/>
        </authorList>
    </citation>
    <scope>NUCLEOTIDE SEQUENCE [LARGE SCALE GENOMIC DNA]</scope>
    <source>
        <strain evidence="4 5">DSM 16974</strain>
    </source>
</reference>